<evidence type="ECO:0000313" key="13">
    <source>
        <dbReference type="Proteomes" id="UP000019443"/>
    </source>
</evidence>
<dbReference type="InterPro" id="IPR001249">
    <property type="entry name" value="AcCoA_biotinCC"/>
</dbReference>
<dbReference type="KEGG" id="rhl:LPU83_pLPU83d_1518"/>
<dbReference type="RefSeq" id="WP_024318564.1">
    <property type="nucleotide sequence ID" value="NZ_ATTO01000097.1"/>
</dbReference>
<dbReference type="CDD" id="cd06850">
    <property type="entry name" value="biotinyl_domain"/>
    <property type="match status" value="1"/>
</dbReference>
<evidence type="ECO:0000256" key="3">
    <source>
        <dbReference type="ARBA" id="ARBA00017562"/>
    </source>
</evidence>
<keyword evidence="6 9" id="KW-0443">Lipid metabolism</keyword>
<dbReference type="PANTHER" id="PTHR45266">
    <property type="entry name" value="OXALOACETATE DECARBOXYLASE ALPHA CHAIN"/>
    <property type="match status" value="1"/>
</dbReference>
<dbReference type="GO" id="GO:0006633">
    <property type="term" value="P:fatty acid biosynthetic process"/>
    <property type="evidence" value="ECO:0007669"/>
    <property type="project" value="UniProtKB-UniPathway"/>
</dbReference>
<accession>W6RW91</accession>
<dbReference type="InterPro" id="IPR050709">
    <property type="entry name" value="Biotin_Carboxyl_Carrier/Decarb"/>
</dbReference>
<feature type="region of interest" description="Disordered" evidence="10">
    <location>
        <begin position="47"/>
        <end position="84"/>
    </location>
</feature>
<dbReference type="PROSITE" id="PS50968">
    <property type="entry name" value="BIOTINYL_LIPOYL"/>
    <property type="match status" value="1"/>
</dbReference>
<dbReference type="InterPro" id="IPR000089">
    <property type="entry name" value="Biotin_lipoyl"/>
</dbReference>
<evidence type="ECO:0000256" key="10">
    <source>
        <dbReference type="SAM" id="MobiDB-lite"/>
    </source>
</evidence>
<keyword evidence="13" id="KW-1185">Reference proteome</keyword>
<evidence type="ECO:0000256" key="9">
    <source>
        <dbReference type="RuleBase" id="RU364072"/>
    </source>
</evidence>
<dbReference type="InterPro" id="IPR001882">
    <property type="entry name" value="Biotin_BS"/>
</dbReference>
<evidence type="ECO:0000256" key="1">
    <source>
        <dbReference type="ARBA" id="ARBA00003761"/>
    </source>
</evidence>
<comment type="pathway">
    <text evidence="2 9">Lipid metabolism; fatty acid biosynthesis.</text>
</comment>
<dbReference type="SUPFAM" id="SSF51230">
    <property type="entry name" value="Single hybrid motif"/>
    <property type="match status" value="1"/>
</dbReference>
<sequence>MNLEKIKKLIEFVGRSSVSELNVTEGGATVRITKSVARRVEFADAAPAAKAPEQTIGSVPAGQDQPADGTGHVVRAPSAGVFHRGPDPLSSPLVEVGMLVEKGQGLCIIEAMKVFNTIPATHAGEITKIVVADGDDVDVGQALFEIR</sequence>
<evidence type="ECO:0000256" key="2">
    <source>
        <dbReference type="ARBA" id="ARBA00005194"/>
    </source>
</evidence>
<keyword evidence="12" id="KW-0614">Plasmid</keyword>
<evidence type="ECO:0000256" key="6">
    <source>
        <dbReference type="ARBA" id="ARBA00023098"/>
    </source>
</evidence>
<name>W6RW91_9HYPH</name>
<evidence type="ECO:0000313" key="12">
    <source>
        <dbReference type="EMBL" id="CDM62888.1"/>
    </source>
</evidence>
<dbReference type="PATRIC" id="fig|348824.6.peg.7255"/>
<keyword evidence="5 9" id="KW-0276">Fatty acid metabolism</keyword>
<keyword evidence="7 9" id="KW-0275">Fatty acid biosynthesis</keyword>
<comment type="function">
    <text evidence="1 9">This protein is a component of the acetyl coenzyme A carboxylase complex; first, biotin carboxylase catalyzes the carboxylation of the carrier protein and then the transcarboxylase transfers the carboxyl group to form malonyl-CoA.</text>
</comment>
<protein>
    <recommendedName>
        <fullName evidence="3 9">Biotin carboxyl carrier protein of acetyl-CoA carboxylase</fullName>
    </recommendedName>
</protein>
<dbReference type="UniPathway" id="UPA00094"/>
<dbReference type="GO" id="GO:0009317">
    <property type="term" value="C:acetyl-CoA carboxylase complex"/>
    <property type="evidence" value="ECO:0007669"/>
    <property type="project" value="InterPro"/>
</dbReference>
<dbReference type="Gene3D" id="2.40.50.100">
    <property type="match status" value="1"/>
</dbReference>
<keyword evidence="4 9" id="KW-0444">Lipid biosynthesis</keyword>
<evidence type="ECO:0000256" key="5">
    <source>
        <dbReference type="ARBA" id="ARBA00022832"/>
    </source>
</evidence>
<gene>
    <name evidence="12" type="ORF">LPU83_pLPU83d_1518</name>
</gene>
<dbReference type="HOGENOM" id="CLU_016733_3_2_5"/>
<dbReference type="PRINTS" id="PR01071">
    <property type="entry name" value="ACOABIOTINCC"/>
</dbReference>
<evidence type="ECO:0000256" key="7">
    <source>
        <dbReference type="ARBA" id="ARBA00023160"/>
    </source>
</evidence>
<dbReference type="PANTHER" id="PTHR45266:SF3">
    <property type="entry name" value="OXALOACETATE DECARBOXYLASE ALPHA CHAIN"/>
    <property type="match status" value="1"/>
</dbReference>
<dbReference type="InterPro" id="IPR011053">
    <property type="entry name" value="Single_hybrid_motif"/>
</dbReference>
<proteinExistence type="predicted"/>
<dbReference type="PROSITE" id="PS00188">
    <property type="entry name" value="BIOTIN"/>
    <property type="match status" value="1"/>
</dbReference>
<feature type="domain" description="Lipoyl-binding" evidence="11">
    <location>
        <begin position="71"/>
        <end position="147"/>
    </location>
</feature>
<dbReference type="GO" id="GO:0003989">
    <property type="term" value="F:acetyl-CoA carboxylase activity"/>
    <property type="evidence" value="ECO:0007669"/>
    <property type="project" value="InterPro"/>
</dbReference>
<evidence type="ECO:0000256" key="4">
    <source>
        <dbReference type="ARBA" id="ARBA00022516"/>
    </source>
</evidence>
<keyword evidence="8 9" id="KW-0092">Biotin</keyword>
<dbReference type="EMBL" id="HG916855">
    <property type="protein sequence ID" value="CDM62888.1"/>
    <property type="molecule type" value="Genomic_DNA"/>
</dbReference>
<geneLocation type="plasmid" evidence="12 13">
    <name>pLPU83d</name>
</geneLocation>
<dbReference type="AlphaFoldDB" id="W6RW91"/>
<organism evidence="12 13">
    <name type="scientific">Rhizobium favelukesii</name>
    <dbReference type="NCBI Taxonomy" id="348824"/>
    <lineage>
        <taxon>Bacteria</taxon>
        <taxon>Pseudomonadati</taxon>
        <taxon>Pseudomonadota</taxon>
        <taxon>Alphaproteobacteria</taxon>
        <taxon>Hyphomicrobiales</taxon>
        <taxon>Rhizobiaceae</taxon>
        <taxon>Rhizobium/Agrobacterium group</taxon>
        <taxon>Rhizobium</taxon>
    </lineage>
</organism>
<dbReference type="Proteomes" id="UP000019443">
    <property type="component" value="Plasmid pLPU83d"/>
</dbReference>
<evidence type="ECO:0000256" key="8">
    <source>
        <dbReference type="ARBA" id="ARBA00023267"/>
    </source>
</evidence>
<reference evidence="12" key="1">
    <citation type="submission" date="2013-11" db="EMBL/GenBank/DDBJ databases">
        <title>Draft genome sequence of the broad-host-range Rhizobium sp. LPU83 strain, a member of the low-genetic diversity Oregon-like Rhizobium sp. group.</title>
        <authorList>
            <person name="Wibberg D."/>
            <person name="Puehler A."/>
            <person name="Schlueter A."/>
        </authorList>
    </citation>
    <scope>NUCLEOTIDE SEQUENCE [LARGE SCALE GENOMIC DNA]</scope>
    <source>
        <strain evidence="12">LPU83</strain>
        <plasmid evidence="12">pLPU83d</plasmid>
    </source>
</reference>
<dbReference type="Pfam" id="PF00364">
    <property type="entry name" value="Biotin_lipoyl"/>
    <property type="match status" value="1"/>
</dbReference>
<evidence type="ECO:0000259" key="11">
    <source>
        <dbReference type="PROSITE" id="PS50968"/>
    </source>
</evidence>